<accession>A0A7S2N2D1</accession>
<dbReference type="EMBL" id="HBGU01061213">
    <property type="protein sequence ID" value="CAD9516580.1"/>
    <property type="molecule type" value="Transcribed_RNA"/>
</dbReference>
<proteinExistence type="predicted"/>
<organism evidence="2">
    <name type="scientific">Haptolina brevifila</name>
    <dbReference type="NCBI Taxonomy" id="156173"/>
    <lineage>
        <taxon>Eukaryota</taxon>
        <taxon>Haptista</taxon>
        <taxon>Haptophyta</taxon>
        <taxon>Prymnesiophyceae</taxon>
        <taxon>Prymnesiales</taxon>
        <taxon>Prymnesiaceae</taxon>
        <taxon>Haptolina</taxon>
    </lineage>
</organism>
<reference evidence="2" key="1">
    <citation type="submission" date="2021-01" db="EMBL/GenBank/DDBJ databases">
        <authorList>
            <person name="Corre E."/>
            <person name="Pelletier E."/>
            <person name="Niang G."/>
            <person name="Scheremetjew M."/>
            <person name="Finn R."/>
            <person name="Kale V."/>
            <person name="Holt S."/>
            <person name="Cochrane G."/>
            <person name="Meng A."/>
            <person name="Brown T."/>
            <person name="Cohen L."/>
        </authorList>
    </citation>
    <scope>NUCLEOTIDE SEQUENCE</scope>
    <source>
        <strain evidence="2">UTEX LB 985</strain>
    </source>
</reference>
<protein>
    <submittedName>
        <fullName evidence="2">Uncharacterized protein</fullName>
    </submittedName>
</protein>
<feature type="region of interest" description="Disordered" evidence="1">
    <location>
        <begin position="73"/>
        <end position="100"/>
    </location>
</feature>
<sequence>MSLAVLKATLRICSLCREMTECIHRSLPTSNIDPAACTAQVCHSHRTALRAQMCSMAGDQLADEAVVFKHDDRGAIRHHNQDSGSGSVQQVAVGGDAQWL</sequence>
<name>A0A7S2N2D1_9EUKA</name>
<gene>
    <name evidence="2" type="ORF">CBRE1094_LOCUS33278</name>
</gene>
<evidence type="ECO:0000313" key="2">
    <source>
        <dbReference type="EMBL" id="CAD9516580.1"/>
    </source>
</evidence>
<dbReference type="AlphaFoldDB" id="A0A7S2N2D1"/>
<feature type="compositionally biased region" description="Low complexity" evidence="1">
    <location>
        <begin position="82"/>
        <end position="100"/>
    </location>
</feature>
<evidence type="ECO:0000256" key="1">
    <source>
        <dbReference type="SAM" id="MobiDB-lite"/>
    </source>
</evidence>